<keyword evidence="2" id="KW-1185">Reference proteome</keyword>
<evidence type="ECO:0000313" key="2">
    <source>
        <dbReference type="Proteomes" id="UP001500523"/>
    </source>
</evidence>
<dbReference type="RefSeq" id="WP_344694750.1">
    <property type="nucleotide sequence ID" value="NZ_BAABBF010000013.1"/>
</dbReference>
<sequence>MKKIITLLIVLILGGGVGGGAAYATLRLLGPPVPAKPVEPPLAFVSAQKVSAPMVLGDGRLSGYVSFDFDVQVPEEEVATVTAKLPLLLHAINMRTYRTPLATGPDGMLPDIEGLRRVVLAAAPEALGKGVVRRVAITRAEPA</sequence>
<evidence type="ECO:0008006" key="3">
    <source>
        <dbReference type="Google" id="ProtNLM"/>
    </source>
</evidence>
<accession>A0ABP7ETL5</accession>
<dbReference type="EMBL" id="BAABBF010000013">
    <property type="protein sequence ID" value="GAA3724609.1"/>
    <property type="molecule type" value="Genomic_DNA"/>
</dbReference>
<proteinExistence type="predicted"/>
<organism evidence="1 2">
    <name type="scientific">Sphingomonas cynarae</name>
    <dbReference type="NCBI Taxonomy" id="930197"/>
    <lineage>
        <taxon>Bacteria</taxon>
        <taxon>Pseudomonadati</taxon>
        <taxon>Pseudomonadota</taxon>
        <taxon>Alphaproteobacteria</taxon>
        <taxon>Sphingomonadales</taxon>
        <taxon>Sphingomonadaceae</taxon>
        <taxon>Sphingomonas</taxon>
    </lineage>
</organism>
<name>A0ABP7ETL5_9SPHN</name>
<evidence type="ECO:0000313" key="1">
    <source>
        <dbReference type="EMBL" id="GAA3724609.1"/>
    </source>
</evidence>
<comment type="caution">
    <text evidence="1">The sequence shown here is derived from an EMBL/GenBank/DDBJ whole genome shotgun (WGS) entry which is preliminary data.</text>
</comment>
<dbReference type="Proteomes" id="UP001500523">
    <property type="component" value="Unassembled WGS sequence"/>
</dbReference>
<reference evidence="2" key="1">
    <citation type="journal article" date="2019" name="Int. J. Syst. Evol. Microbiol.">
        <title>The Global Catalogue of Microorganisms (GCM) 10K type strain sequencing project: providing services to taxonomists for standard genome sequencing and annotation.</title>
        <authorList>
            <consortium name="The Broad Institute Genomics Platform"/>
            <consortium name="The Broad Institute Genome Sequencing Center for Infectious Disease"/>
            <person name="Wu L."/>
            <person name="Ma J."/>
        </authorList>
    </citation>
    <scope>NUCLEOTIDE SEQUENCE [LARGE SCALE GENOMIC DNA]</scope>
    <source>
        <strain evidence="2">JCM 17498</strain>
    </source>
</reference>
<gene>
    <name evidence="1" type="ORF">GCM10022268_35840</name>
</gene>
<protein>
    <recommendedName>
        <fullName evidence="3">Flagellar protein FliL</fullName>
    </recommendedName>
</protein>